<dbReference type="EMBL" id="BAAATZ010000037">
    <property type="protein sequence ID" value="GAA2738138.1"/>
    <property type="molecule type" value="Genomic_DNA"/>
</dbReference>
<comment type="caution">
    <text evidence="3">The sequence shown here is derived from an EMBL/GenBank/DDBJ whole genome shotgun (WGS) entry which is preliminary data.</text>
</comment>
<keyword evidence="1" id="KW-0472">Membrane</keyword>
<dbReference type="InterPro" id="IPR025565">
    <property type="entry name" value="DUF4328"/>
</dbReference>
<gene>
    <name evidence="3" type="ORF">GCM10010439_70980</name>
</gene>
<name>A0ABP6HBM9_9ACTN</name>
<keyword evidence="1" id="KW-1133">Transmembrane helix</keyword>
<organism evidence="3 4">
    <name type="scientific">Actinocorallia aurantiaca</name>
    <dbReference type="NCBI Taxonomy" id="46204"/>
    <lineage>
        <taxon>Bacteria</taxon>
        <taxon>Bacillati</taxon>
        <taxon>Actinomycetota</taxon>
        <taxon>Actinomycetes</taxon>
        <taxon>Streptosporangiales</taxon>
        <taxon>Thermomonosporaceae</taxon>
        <taxon>Actinocorallia</taxon>
    </lineage>
</organism>
<feature type="transmembrane region" description="Helical" evidence="1">
    <location>
        <begin position="195"/>
        <end position="215"/>
    </location>
</feature>
<dbReference type="Pfam" id="PF14219">
    <property type="entry name" value="DUF4328"/>
    <property type="match status" value="1"/>
</dbReference>
<evidence type="ECO:0000313" key="3">
    <source>
        <dbReference type="EMBL" id="GAA2738138.1"/>
    </source>
</evidence>
<keyword evidence="4" id="KW-1185">Reference proteome</keyword>
<dbReference type="RefSeq" id="WP_344457733.1">
    <property type="nucleotide sequence ID" value="NZ_BAAATZ010000037.1"/>
</dbReference>
<feature type="transmembrane region" description="Helical" evidence="1">
    <location>
        <begin position="84"/>
        <end position="104"/>
    </location>
</feature>
<keyword evidence="1" id="KW-0812">Transmembrane</keyword>
<feature type="transmembrane region" description="Helical" evidence="1">
    <location>
        <begin position="156"/>
        <end position="175"/>
    </location>
</feature>
<feature type="domain" description="DUF4328" evidence="2">
    <location>
        <begin position="87"/>
        <end position="219"/>
    </location>
</feature>
<sequence length="225" mass="24281">MPCGLCGDIIPTVSVRCPACGAWSHRRDFRALATGLFVLLGFNAFLALGSAVSMMRLLAGLEQENPFSYDASFTLPVLRAYGDVFLISGVLAVVTGVLFFAWLWQAHGQAPGPMRHRRGWTVGAWFLPVANLWMPPRIVHDVWVSSGRYRMARRHGVLLVVAAWWASLLGGTALARAFPGMGAGSLADARFAMETGIAAAGCLALAATLCMAFVFQVTRLQLSPR</sequence>
<feature type="transmembrane region" description="Helical" evidence="1">
    <location>
        <begin position="36"/>
        <end position="59"/>
    </location>
</feature>
<evidence type="ECO:0000313" key="4">
    <source>
        <dbReference type="Proteomes" id="UP001501842"/>
    </source>
</evidence>
<dbReference type="Proteomes" id="UP001501842">
    <property type="component" value="Unassembled WGS sequence"/>
</dbReference>
<evidence type="ECO:0000259" key="2">
    <source>
        <dbReference type="Pfam" id="PF14219"/>
    </source>
</evidence>
<proteinExistence type="predicted"/>
<evidence type="ECO:0000256" key="1">
    <source>
        <dbReference type="SAM" id="Phobius"/>
    </source>
</evidence>
<protein>
    <recommendedName>
        <fullName evidence="2">DUF4328 domain-containing protein</fullName>
    </recommendedName>
</protein>
<accession>A0ABP6HBM9</accession>
<reference evidence="4" key="1">
    <citation type="journal article" date="2019" name="Int. J. Syst. Evol. Microbiol.">
        <title>The Global Catalogue of Microorganisms (GCM) 10K type strain sequencing project: providing services to taxonomists for standard genome sequencing and annotation.</title>
        <authorList>
            <consortium name="The Broad Institute Genomics Platform"/>
            <consortium name="The Broad Institute Genome Sequencing Center for Infectious Disease"/>
            <person name="Wu L."/>
            <person name="Ma J."/>
        </authorList>
    </citation>
    <scope>NUCLEOTIDE SEQUENCE [LARGE SCALE GENOMIC DNA]</scope>
    <source>
        <strain evidence="4">JCM 8201</strain>
    </source>
</reference>